<dbReference type="InterPro" id="IPR013150">
    <property type="entry name" value="TFIIB_cyclin"/>
</dbReference>
<accession>A0ABD6D727</accession>
<name>A0ABD6D727_9EURY</name>
<dbReference type="EMBL" id="JBHUDM010000002">
    <property type="protein sequence ID" value="MFD1642084.1"/>
    <property type="molecule type" value="Genomic_DNA"/>
</dbReference>
<gene>
    <name evidence="2" type="ORF">ACFSBW_09395</name>
</gene>
<dbReference type="InterPro" id="IPR036915">
    <property type="entry name" value="Cyclin-like_sf"/>
</dbReference>
<dbReference type="Gene3D" id="1.10.472.10">
    <property type="entry name" value="Cyclin-like"/>
    <property type="match status" value="1"/>
</dbReference>
<evidence type="ECO:0000259" key="1">
    <source>
        <dbReference type="Pfam" id="PF00382"/>
    </source>
</evidence>
<sequence>MYRARDRLEHSDWLDRLDEAGAELDLSESTRSTAGELFLTHVPDADRSKPAVAAASLYAAALITGEERSQPTVAEALDVSRLSIQSRWKEIMADAGFQPPSW</sequence>
<dbReference type="AlphaFoldDB" id="A0ABD6D727"/>
<feature type="domain" description="Transcription factor TFIIB cyclin-like" evidence="1">
    <location>
        <begin position="21"/>
        <end position="92"/>
    </location>
</feature>
<dbReference type="Pfam" id="PF00382">
    <property type="entry name" value="TFIIB"/>
    <property type="match status" value="1"/>
</dbReference>
<evidence type="ECO:0000313" key="2">
    <source>
        <dbReference type="EMBL" id="MFD1642084.1"/>
    </source>
</evidence>
<dbReference type="Proteomes" id="UP001597052">
    <property type="component" value="Unassembled WGS sequence"/>
</dbReference>
<reference evidence="2 3" key="1">
    <citation type="journal article" date="2019" name="Int. J. Syst. Evol. Microbiol.">
        <title>The Global Catalogue of Microorganisms (GCM) 10K type strain sequencing project: providing services to taxonomists for standard genome sequencing and annotation.</title>
        <authorList>
            <consortium name="The Broad Institute Genomics Platform"/>
            <consortium name="The Broad Institute Genome Sequencing Center for Infectious Disease"/>
            <person name="Wu L."/>
            <person name="Ma J."/>
        </authorList>
    </citation>
    <scope>NUCLEOTIDE SEQUENCE [LARGE SCALE GENOMIC DNA]</scope>
    <source>
        <strain evidence="2 3">CGMCC 1.10593</strain>
    </source>
</reference>
<evidence type="ECO:0000313" key="3">
    <source>
        <dbReference type="Proteomes" id="UP001597052"/>
    </source>
</evidence>
<dbReference type="RefSeq" id="WP_256395540.1">
    <property type="nucleotide sequence ID" value="NZ_JANHDJ010000002.1"/>
</dbReference>
<dbReference type="SUPFAM" id="SSF47954">
    <property type="entry name" value="Cyclin-like"/>
    <property type="match status" value="1"/>
</dbReference>
<protein>
    <submittedName>
        <fullName evidence="2">Transcription initiation factor IIB family protein</fullName>
    </submittedName>
</protein>
<comment type="caution">
    <text evidence="2">The sequence shown here is derived from an EMBL/GenBank/DDBJ whole genome shotgun (WGS) entry which is preliminary data.</text>
</comment>
<keyword evidence="3" id="KW-1185">Reference proteome</keyword>
<organism evidence="2 3">
    <name type="scientific">Halohasta litorea</name>
    <dbReference type="NCBI Taxonomy" id="869891"/>
    <lineage>
        <taxon>Archaea</taxon>
        <taxon>Methanobacteriati</taxon>
        <taxon>Methanobacteriota</taxon>
        <taxon>Stenosarchaea group</taxon>
        <taxon>Halobacteria</taxon>
        <taxon>Halobacteriales</taxon>
        <taxon>Haloferacaceae</taxon>
        <taxon>Halohasta</taxon>
    </lineage>
</organism>
<proteinExistence type="predicted"/>